<feature type="region of interest" description="Disordered" evidence="1">
    <location>
        <begin position="50"/>
        <end position="82"/>
    </location>
</feature>
<proteinExistence type="predicted"/>
<reference evidence="2 3" key="1">
    <citation type="submission" date="2019-11" db="EMBL/GenBank/DDBJ databases">
        <title>Whole genome sequence of Oryza granulata.</title>
        <authorList>
            <person name="Li W."/>
        </authorList>
    </citation>
    <scope>NUCLEOTIDE SEQUENCE [LARGE SCALE GENOMIC DNA]</scope>
    <source>
        <strain evidence="3">cv. Menghai</strain>
        <tissue evidence="2">Leaf</tissue>
    </source>
</reference>
<name>A0A6G1F4X3_9ORYZ</name>
<sequence>MVKRSRRRHPLLPPLALPLHSIRFVLSHTMRMEGRARQIQRSASMVNVTKLEGRPSQQQPHHSPVTPRRSSQTLTSSKVESASMSEKCEIRFDAQQIGLVPFQDASGGPGDVADRNVVDSLEAKVNTAQASKFEATHRGSSTPPPLDFFDYPDEFKSLGTDRLLPCDLNNPCVLQQYKAYLDWFYYFHKGPGPVACVADAAFQCLEKENSMRFWWRTMKGFSYVSESLVSECIVDCMLSEVKKGGESELPFGVDAAACIAKEAELIIEWLRRRGPLLNNEEFYLCHDIRVAAHKLFIFQGKWSIDIAAALLGIRKEAEWLLENLRLGSIESVSTSMKIRRSALDFVWQMFPGYEPYMSEGSSEMASESDDDVTVIEENTTWG</sequence>
<keyword evidence="3" id="KW-1185">Reference proteome</keyword>
<evidence type="ECO:0000313" key="2">
    <source>
        <dbReference type="EMBL" id="KAF0931950.1"/>
    </source>
</evidence>
<dbReference type="Proteomes" id="UP000479710">
    <property type="component" value="Unassembled WGS sequence"/>
</dbReference>
<comment type="caution">
    <text evidence="2">The sequence shown here is derived from an EMBL/GenBank/DDBJ whole genome shotgun (WGS) entry which is preliminary data.</text>
</comment>
<organism evidence="2 3">
    <name type="scientific">Oryza meyeriana var. granulata</name>
    <dbReference type="NCBI Taxonomy" id="110450"/>
    <lineage>
        <taxon>Eukaryota</taxon>
        <taxon>Viridiplantae</taxon>
        <taxon>Streptophyta</taxon>
        <taxon>Embryophyta</taxon>
        <taxon>Tracheophyta</taxon>
        <taxon>Spermatophyta</taxon>
        <taxon>Magnoliopsida</taxon>
        <taxon>Liliopsida</taxon>
        <taxon>Poales</taxon>
        <taxon>Poaceae</taxon>
        <taxon>BOP clade</taxon>
        <taxon>Oryzoideae</taxon>
        <taxon>Oryzeae</taxon>
        <taxon>Oryzinae</taxon>
        <taxon>Oryza</taxon>
        <taxon>Oryza meyeriana</taxon>
    </lineage>
</organism>
<accession>A0A6G1F4X3</accession>
<feature type="compositionally biased region" description="Polar residues" evidence="1">
    <location>
        <begin position="68"/>
        <end position="82"/>
    </location>
</feature>
<protein>
    <submittedName>
        <fullName evidence="2">Uncharacterized protein</fullName>
    </submittedName>
</protein>
<dbReference type="OrthoDB" id="693634at2759"/>
<dbReference type="EMBL" id="SPHZ02000001">
    <property type="protein sequence ID" value="KAF0931949.1"/>
    <property type="molecule type" value="Genomic_DNA"/>
</dbReference>
<dbReference type="EMBL" id="SPHZ02000001">
    <property type="protein sequence ID" value="KAF0931950.1"/>
    <property type="molecule type" value="Genomic_DNA"/>
</dbReference>
<evidence type="ECO:0000256" key="1">
    <source>
        <dbReference type="SAM" id="MobiDB-lite"/>
    </source>
</evidence>
<gene>
    <name evidence="2" type="ORF">E2562_007451</name>
</gene>
<evidence type="ECO:0000313" key="3">
    <source>
        <dbReference type="Proteomes" id="UP000479710"/>
    </source>
</evidence>
<dbReference type="AlphaFoldDB" id="A0A6G1F4X3"/>